<keyword evidence="1 5" id="KW-0963">Cytoplasm</keyword>
<evidence type="ECO:0000256" key="4">
    <source>
        <dbReference type="ARBA" id="ARBA00022884"/>
    </source>
</evidence>
<gene>
    <name evidence="5" type="primary">csrA</name>
    <name evidence="7" type="ORF">Pan153_31930</name>
</gene>
<dbReference type="PANTHER" id="PTHR34984">
    <property type="entry name" value="CARBON STORAGE REGULATOR"/>
    <property type="match status" value="1"/>
</dbReference>
<dbReference type="FunFam" id="2.60.40.4380:FF:000002">
    <property type="entry name" value="Translational regulator CsrA"/>
    <property type="match status" value="1"/>
</dbReference>
<evidence type="ECO:0000313" key="7">
    <source>
        <dbReference type="EMBL" id="QDV18534.1"/>
    </source>
</evidence>
<dbReference type="GO" id="GO:0005829">
    <property type="term" value="C:cytosol"/>
    <property type="evidence" value="ECO:0007669"/>
    <property type="project" value="TreeGrafter"/>
</dbReference>
<dbReference type="Pfam" id="PF02599">
    <property type="entry name" value="CsrA"/>
    <property type="match status" value="1"/>
</dbReference>
<dbReference type="SUPFAM" id="SSF117130">
    <property type="entry name" value="CsrA-like"/>
    <property type="match status" value="1"/>
</dbReference>
<dbReference type="PANTHER" id="PTHR34984:SF1">
    <property type="entry name" value="CARBON STORAGE REGULATOR"/>
    <property type="match status" value="1"/>
</dbReference>
<dbReference type="Gene3D" id="2.60.40.4380">
    <property type="entry name" value="Translational regulator CsrA"/>
    <property type="match status" value="1"/>
</dbReference>
<keyword evidence="3 5" id="KW-0810">Translation regulation</keyword>
<evidence type="ECO:0000256" key="5">
    <source>
        <dbReference type="HAMAP-Rule" id="MF_00167"/>
    </source>
</evidence>
<sequence length="70" mass="8003">MLVLSRKKNEKIVIDENIVITIVEIRGDKVRLGIEAPREVPIHRSEVYEAIQNEQNSETESESDASELLQ</sequence>
<comment type="subunit">
    <text evidence="5">Homodimer; the beta-strands of each monomer intercalate to form a hydrophobic core, while the alpha-helices form wings that extend away from the core.</text>
</comment>
<evidence type="ECO:0000256" key="3">
    <source>
        <dbReference type="ARBA" id="ARBA00022845"/>
    </source>
</evidence>
<protein>
    <recommendedName>
        <fullName evidence="5">Translational regulator CsrA</fullName>
    </recommendedName>
</protein>
<evidence type="ECO:0000256" key="1">
    <source>
        <dbReference type="ARBA" id="ARBA00022490"/>
    </source>
</evidence>
<dbReference type="NCBIfam" id="NF002469">
    <property type="entry name" value="PRK01712.1"/>
    <property type="match status" value="1"/>
</dbReference>
<evidence type="ECO:0000256" key="2">
    <source>
        <dbReference type="ARBA" id="ARBA00022491"/>
    </source>
</evidence>
<feature type="compositionally biased region" description="Acidic residues" evidence="6">
    <location>
        <begin position="57"/>
        <end position="70"/>
    </location>
</feature>
<dbReference type="GO" id="GO:0006109">
    <property type="term" value="P:regulation of carbohydrate metabolic process"/>
    <property type="evidence" value="ECO:0007669"/>
    <property type="project" value="InterPro"/>
</dbReference>
<comment type="similarity">
    <text evidence="5">Belongs to the CsrA/RsmA family.</text>
</comment>
<dbReference type="OrthoDB" id="9809061at2"/>
<name>A0A518FQ90_9PLAN</name>
<dbReference type="AlphaFoldDB" id="A0A518FQ90"/>
<comment type="subcellular location">
    <subcellularLocation>
        <location evidence="5">Cytoplasm</location>
    </subcellularLocation>
</comment>
<dbReference type="InterPro" id="IPR003751">
    <property type="entry name" value="CsrA"/>
</dbReference>
<comment type="function">
    <text evidence="5">A translational regulator that binds mRNA to regulate translation initiation and/or mRNA stability. Usually binds in the 5'-UTR at or near the Shine-Dalgarno sequence preventing ribosome-binding, thus repressing translation. Its main target seems to be the major flagellin gene, while its function is anatagonized by FliW.</text>
</comment>
<dbReference type="Proteomes" id="UP000320839">
    <property type="component" value="Chromosome"/>
</dbReference>
<dbReference type="GO" id="GO:1902208">
    <property type="term" value="P:regulation of bacterial-type flagellum assembly"/>
    <property type="evidence" value="ECO:0007669"/>
    <property type="project" value="UniProtKB-UniRule"/>
</dbReference>
<proteinExistence type="inferred from homology"/>
<keyword evidence="4 5" id="KW-0694">RNA-binding</keyword>
<evidence type="ECO:0000313" key="8">
    <source>
        <dbReference type="Proteomes" id="UP000320839"/>
    </source>
</evidence>
<organism evidence="7 8">
    <name type="scientific">Gimesia panareensis</name>
    <dbReference type="NCBI Taxonomy" id="2527978"/>
    <lineage>
        <taxon>Bacteria</taxon>
        <taxon>Pseudomonadati</taxon>
        <taxon>Planctomycetota</taxon>
        <taxon>Planctomycetia</taxon>
        <taxon>Planctomycetales</taxon>
        <taxon>Planctomycetaceae</taxon>
        <taxon>Gimesia</taxon>
    </lineage>
</organism>
<feature type="region of interest" description="Disordered" evidence="6">
    <location>
        <begin position="51"/>
        <end position="70"/>
    </location>
</feature>
<dbReference type="GO" id="GO:0044781">
    <property type="term" value="P:bacterial-type flagellum organization"/>
    <property type="evidence" value="ECO:0007669"/>
    <property type="project" value="UniProtKB-KW"/>
</dbReference>
<dbReference type="HAMAP" id="MF_00167">
    <property type="entry name" value="CsrA"/>
    <property type="match status" value="1"/>
</dbReference>
<evidence type="ECO:0000256" key="6">
    <source>
        <dbReference type="SAM" id="MobiDB-lite"/>
    </source>
</evidence>
<reference evidence="7 8" key="1">
    <citation type="submission" date="2019-02" db="EMBL/GenBank/DDBJ databases">
        <title>Deep-cultivation of Planctomycetes and their phenomic and genomic characterization uncovers novel biology.</title>
        <authorList>
            <person name="Wiegand S."/>
            <person name="Jogler M."/>
            <person name="Boedeker C."/>
            <person name="Pinto D."/>
            <person name="Vollmers J."/>
            <person name="Rivas-Marin E."/>
            <person name="Kohn T."/>
            <person name="Peeters S.H."/>
            <person name="Heuer A."/>
            <person name="Rast P."/>
            <person name="Oberbeckmann S."/>
            <person name="Bunk B."/>
            <person name="Jeske O."/>
            <person name="Meyerdierks A."/>
            <person name="Storesund J.E."/>
            <person name="Kallscheuer N."/>
            <person name="Luecker S."/>
            <person name="Lage O.M."/>
            <person name="Pohl T."/>
            <person name="Merkel B.J."/>
            <person name="Hornburger P."/>
            <person name="Mueller R.-W."/>
            <person name="Bruemmer F."/>
            <person name="Labrenz M."/>
            <person name="Spormann A.M."/>
            <person name="Op den Camp H."/>
            <person name="Overmann J."/>
            <person name="Amann R."/>
            <person name="Jetten M.S.M."/>
            <person name="Mascher T."/>
            <person name="Medema M.H."/>
            <person name="Devos D.P."/>
            <person name="Kaster A.-K."/>
            <person name="Ovreas L."/>
            <person name="Rohde M."/>
            <person name="Galperin M.Y."/>
            <person name="Jogler C."/>
        </authorList>
    </citation>
    <scope>NUCLEOTIDE SEQUENCE [LARGE SCALE GENOMIC DNA]</scope>
    <source>
        <strain evidence="7 8">Pan153</strain>
    </source>
</reference>
<dbReference type="GO" id="GO:0006402">
    <property type="term" value="P:mRNA catabolic process"/>
    <property type="evidence" value="ECO:0007669"/>
    <property type="project" value="InterPro"/>
</dbReference>
<dbReference type="EMBL" id="CP036317">
    <property type="protein sequence ID" value="QDV18534.1"/>
    <property type="molecule type" value="Genomic_DNA"/>
</dbReference>
<dbReference type="InterPro" id="IPR036107">
    <property type="entry name" value="CsrA_sf"/>
</dbReference>
<dbReference type="RefSeq" id="WP_145456762.1">
    <property type="nucleotide sequence ID" value="NZ_CP036317.1"/>
</dbReference>
<dbReference type="GO" id="GO:0048027">
    <property type="term" value="F:mRNA 5'-UTR binding"/>
    <property type="evidence" value="ECO:0007669"/>
    <property type="project" value="UniProtKB-UniRule"/>
</dbReference>
<accession>A0A518FQ90</accession>
<dbReference type="NCBIfam" id="TIGR00202">
    <property type="entry name" value="csrA"/>
    <property type="match status" value="1"/>
</dbReference>
<dbReference type="GO" id="GO:0045947">
    <property type="term" value="P:negative regulation of translational initiation"/>
    <property type="evidence" value="ECO:0007669"/>
    <property type="project" value="UniProtKB-UniRule"/>
</dbReference>
<keyword evidence="5" id="KW-1005">Bacterial flagellum biogenesis</keyword>
<keyword evidence="2 5" id="KW-0678">Repressor</keyword>